<evidence type="ECO:0000256" key="2">
    <source>
        <dbReference type="ARBA" id="ARBA00022763"/>
    </source>
</evidence>
<dbReference type="CDD" id="cd00540">
    <property type="entry name" value="AAG"/>
    <property type="match status" value="1"/>
</dbReference>
<dbReference type="GO" id="GO:0003905">
    <property type="term" value="F:alkylbase DNA N-glycosylase activity"/>
    <property type="evidence" value="ECO:0007669"/>
    <property type="project" value="InterPro"/>
</dbReference>
<keyword evidence="2 5" id="KW-0227">DNA damage</keyword>
<dbReference type="EC" id="3.2.2.-" evidence="5"/>
<dbReference type="GO" id="GO:0006284">
    <property type="term" value="P:base-excision repair"/>
    <property type="evidence" value="ECO:0007669"/>
    <property type="project" value="InterPro"/>
</dbReference>
<dbReference type="Gene3D" id="3.10.300.10">
    <property type="entry name" value="Methylpurine-DNA glycosylase (MPG)"/>
    <property type="match status" value="1"/>
</dbReference>
<organism evidence="6 7">
    <name type="scientific">Pullulanibacillus camelliae</name>
    <dbReference type="NCBI Taxonomy" id="1707096"/>
    <lineage>
        <taxon>Bacteria</taxon>
        <taxon>Bacillati</taxon>
        <taxon>Bacillota</taxon>
        <taxon>Bacilli</taxon>
        <taxon>Bacillales</taxon>
        <taxon>Sporolactobacillaceae</taxon>
        <taxon>Pullulanibacillus</taxon>
    </lineage>
</organism>
<dbReference type="PANTHER" id="PTHR10429">
    <property type="entry name" value="DNA-3-METHYLADENINE GLYCOSYLASE"/>
    <property type="match status" value="1"/>
</dbReference>
<dbReference type="FunFam" id="3.10.300.10:FF:000001">
    <property type="entry name" value="Putative 3-methyladenine DNA glycosylase"/>
    <property type="match status" value="1"/>
</dbReference>
<evidence type="ECO:0000256" key="3">
    <source>
        <dbReference type="ARBA" id="ARBA00022801"/>
    </source>
</evidence>
<evidence type="ECO:0000256" key="4">
    <source>
        <dbReference type="ARBA" id="ARBA00023204"/>
    </source>
</evidence>
<evidence type="ECO:0000313" key="6">
    <source>
        <dbReference type="EMBL" id="GGE48934.1"/>
    </source>
</evidence>
<dbReference type="EMBL" id="BMIR01000015">
    <property type="protein sequence ID" value="GGE48934.1"/>
    <property type="molecule type" value="Genomic_DNA"/>
</dbReference>
<dbReference type="AlphaFoldDB" id="A0A8J2YKP0"/>
<reference evidence="6" key="2">
    <citation type="submission" date="2020-09" db="EMBL/GenBank/DDBJ databases">
        <authorList>
            <person name="Sun Q."/>
            <person name="Zhou Y."/>
        </authorList>
    </citation>
    <scope>NUCLEOTIDE SEQUENCE</scope>
    <source>
        <strain evidence="6">CGMCC 1.15371</strain>
    </source>
</reference>
<sequence>MDNAFYNQPTLALAKSLLGKHLIHETNQGPIAGRIVEVEAYMGPEDRAAHSYGGRRTKRTEVMFGPPGHAYFFLIYGMYQCFNVVSGPINKPEAILVRALEPVEGINVMIQHRFQKKYTEGLREEKLTLRLKKQLTNGPGKLTQALGINQRYYGHDLRLPPLHIIEPPATPLSNPPVIASGPRINIDYAKEAIHYPWRFWLENNPYISQ</sequence>
<dbReference type="Proteomes" id="UP000628775">
    <property type="component" value="Unassembled WGS sequence"/>
</dbReference>
<dbReference type="PANTHER" id="PTHR10429:SF0">
    <property type="entry name" value="DNA-3-METHYLADENINE GLYCOSYLASE"/>
    <property type="match status" value="1"/>
</dbReference>
<reference evidence="6" key="1">
    <citation type="journal article" date="2014" name="Int. J. Syst. Evol. Microbiol.">
        <title>Complete genome sequence of Corynebacterium casei LMG S-19264T (=DSM 44701T), isolated from a smear-ripened cheese.</title>
        <authorList>
            <consortium name="US DOE Joint Genome Institute (JGI-PGF)"/>
            <person name="Walter F."/>
            <person name="Albersmeier A."/>
            <person name="Kalinowski J."/>
            <person name="Ruckert C."/>
        </authorList>
    </citation>
    <scope>NUCLEOTIDE SEQUENCE</scope>
    <source>
        <strain evidence="6">CGMCC 1.15371</strain>
    </source>
</reference>
<comment type="similarity">
    <text evidence="1 5">Belongs to the DNA glycosylase MPG family.</text>
</comment>
<keyword evidence="3 5" id="KW-0378">Hydrolase</keyword>
<dbReference type="HAMAP" id="MF_00527">
    <property type="entry name" value="3MGH"/>
    <property type="match status" value="1"/>
</dbReference>
<proteinExistence type="inferred from homology"/>
<name>A0A8J2YKP0_9BACL</name>
<gene>
    <name evidence="6" type="ORF">GCM10011391_29710</name>
</gene>
<dbReference type="InterPro" id="IPR011034">
    <property type="entry name" value="Formyl_transferase-like_C_sf"/>
</dbReference>
<dbReference type="SUPFAM" id="SSF50486">
    <property type="entry name" value="FMT C-terminal domain-like"/>
    <property type="match status" value="1"/>
</dbReference>
<protein>
    <recommendedName>
        <fullName evidence="5">Putative 3-methyladenine DNA glycosylase</fullName>
        <ecNumber evidence="5">3.2.2.-</ecNumber>
    </recommendedName>
</protein>
<dbReference type="Pfam" id="PF02245">
    <property type="entry name" value="Pur_DNA_glyco"/>
    <property type="match status" value="1"/>
</dbReference>
<evidence type="ECO:0000256" key="1">
    <source>
        <dbReference type="ARBA" id="ARBA00009232"/>
    </source>
</evidence>
<dbReference type="RefSeq" id="WP_188695842.1">
    <property type="nucleotide sequence ID" value="NZ_BMIR01000015.1"/>
</dbReference>
<keyword evidence="7" id="KW-1185">Reference proteome</keyword>
<comment type="caution">
    <text evidence="6">The sequence shown here is derived from an EMBL/GenBank/DDBJ whole genome shotgun (WGS) entry which is preliminary data.</text>
</comment>
<dbReference type="NCBIfam" id="TIGR00567">
    <property type="entry name" value="3mg"/>
    <property type="match status" value="1"/>
</dbReference>
<evidence type="ECO:0000256" key="5">
    <source>
        <dbReference type="HAMAP-Rule" id="MF_00527"/>
    </source>
</evidence>
<dbReference type="InterPro" id="IPR003180">
    <property type="entry name" value="MPG"/>
</dbReference>
<evidence type="ECO:0000313" key="7">
    <source>
        <dbReference type="Proteomes" id="UP000628775"/>
    </source>
</evidence>
<dbReference type="InterPro" id="IPR036995">
    <property type="entry name" value="MPG_sf"/>
</dbReference>
<accession>A0A8J2YKP0</accession>
<keyword evidence="4 5" id="KW-0234">DNA repair</keyword>
<dbReference type="GO" id="GO:0003677">
    <property type="term" value="F:DNA binding"/>
    <property type="evidence" value="ECO:0007669"/>
    <property type="project" value="InterPro"/>
</dbReference>